<organism evidence="2">
    <name type="scientific">uncultured Caudovirales phage</name>
    <dbReference type="NCBI Taxonomy" id="2100421"/>
    <lineage>
        <taxon>Viruses</taxon>
        <taxon>Duplodnaviria</taxon>
        <taxon>Heunggongvirae</taxon>
        <taxon>Uroviricota</taxon>
        <taxon>Caudoviricetes</taxon>
        <taxon>Peduoviridae</taxon>
        <taxon>Maltschvirus</taxon>
        <taxon>Maltschvirus maltsch</taxon>
    </lineage>
</organism>
<accession>A0A6J5NG95</accession>
<proteinExistence type="predicted"/>
<name>A0A6J5NG95_9CAUD</name>
<dbReference type="EMBL" id="LR796666">
    <property type="protein sequence ID" value="CAB4158229.1"/>
    <property type="molecule type" value="Genomic_DNA"/>
</dbReference>
<sequence length="108" mass="12418">MAETLPCSERILGELAQRNAQLRQVMDNPNHDDYFDDPALAIDKSKFTRVCFSYGGPSDYLEIRHLNGEIQAAEYVFHDWYDGARCVVSPGTPMYEYAQSIVDYEEEE</sequence>
<dbReference type="EMBL" id="LR796484">
    <property type="protein sequence ID" value="CAB4147995.1"/>
    <property type="molecule type" value="Genomic_DNA"/>
</dbReference>
<protein>
    <submittedName>
        <fullName evidence="2">Uncharacterized protein</fullName>
    </submittedName>
</protein>
<reference evidence="2" key="1">
    <citation type="submission" date="2020-04" db="EMBL/GenBank/DDBJ databases">
        <authorList>
            <person name="Chiriac C."/>
            <person name="Salcher M."/>
            <person name="Ghai R."/>
            <person name="Kavagutti S V."/>
        </authorList>
    </citation>
    <scope>NUCLEOTIDE SEQUENCE</scope>
</reference>
<evidence type="ECO:0000313" key="1">
    <source>
        <dbReference type="EMBL" id="CAB4147995.1"/>
    </source>
</evidence>
<evidence type="ECO:0000313" key="2">
    <source>
        <dbReference type="EMBL" id="CAB4158229.1"/>
    </source>
</evidence>
<gene>
    <name evidence="1" type="ORF">UFOVP429_70</name>
    <name evidence="2" type="ORF">UFOVP696_97</name>
</gene>